<reference evidence="1" key="1">
    <citation type="submission" date="2020-06" db="EMBL/GenBank/DDBJ databases">
        <authorList>
            <person name="Li T."/>
            <person name="Hu X."/>
            <person name="Zhang T."/>
            <person name="Song X."/>
            <person name="Zhang H."/>
            <person name="Dai N."/>
            <person name="Sheng W."/>
            <person name="Hou X."/>
            <person name="Wei L."/>
        </authorList>
    </citation>
    <scope>NUCLEOTIDE SEQUENCE</scope>
    <source>
        <strain evidence="1">G02</strain>
        <tissue evidence="1">Leaf</tissue>
    </source>
</reference>
<protein>
    <submittedName>
        <fullName evidence="1">Uncharacterized protein</fullName>
    </submittedName>
</protein>
<organism evidence="1">
    <name type="scientific">Sesamum radiatum</name>
    <name type="common">Black benniseed</name>
    <dbReference type="NCBI Taxonomy" id="300843"/>
    <lineage>
        <taxon>Eukaryota</taxon>
        <taxon>Viridiplantae</taxon>
        <taxon>Streptophyta</taxon>
        <taxon>Embryophyta</taxon>
        <taxon>Tracheophyta</taxon>
        <taxon>Spermatophyta</taxon>
        <taxon>Magnoliopsida</taxon>
        <taxon>eudicotyledons</taxon>
        <taxon>Gunneridae</taxon>
        <taxon>Pentapetalae</taxon>
        <taxon>asterids</taxon>
        <taxon>lamiids</taxon>
        <taxon>Lamiales</taxon>
        <taxon>Pedaliaceae</taxon>
        <taxon>Sesamum</taxon>
    </lineage>
</organism>
<sequence length="125" mass="14226">MDTLFGEVYDQMQLGDIPWEAIDTFLYGFIGEVVHPMGTIDPGNHTLLKTCLLKFLVVNIPSVYKVILGYPTLNAFQAIISTYHMKIIFSMTDEVDEVQIDPLQSRKCYIEAIKKEKKEFGGNTM</sequence>
<evidence type="ECO:0000313" key="1">
    <source>
        <dbReference type="EMBL" id="KAL0309212.1"/>
    </source>
</evidence>
<proteinExistence type="predicted"/>
<dbReference type="EMBL" id="JACGWJ010000027">
    <property type="protein sequence ID" value="KAL0309212.1"/>
    <property type="molecule type" value="Genomic_DNA"/>
</dbReference>
<comment type="caution">
    <text evidence="1">The sequence shown here is derived from an EMBL/GenBank/DDBJ whole genome shotgun (WGS) entry which is preliminary data.</text>
</comment>
<reference evidence="1" key="2">
    <citation type="journal article" date="2024" name="Plant">
        <title>Genomic evolution and insights into agronomic trait innovations of Sesamum species.</title>
        <authorList>
            <person name="Miao H."/>
            <person name="Wang L."/>
            <person name="Qu L."/>
            <person name="Liu H."/>
            <person name="Sun Y."/>
            <person name="Le M."/>
            <person name="Wang Q."/>
            <person name="Wei S."/>
            <person name="Zheng Y."/>
            <person name="Lin W."/>
            <person name="Duan Y."/>
            <person name="Cao H."/>
            <person name="Xiong S."/>
            <person name="Wang X."/>
            <person name="Wei L."/>
            <person name="Li C."/>
            <person name="Ma Q."/>
            <person name="Ju M."/>
            <person name="Zhao R."/>
            <person name="Li G."/>
            <person name="Mu C."/>
            <person name="Tian Q."/>
            <person name="Mei H."/>
            <person name="Zhang T."/>
            <person name="Gao T."/>
            <person name="Zhang H."/>
        </authorList>
    </citation>
    <scope>NUCLEOTIDE SEQUENCE</scope>
    <source>
        <strain evidence="1">G02</strain>
    </source>
</reference>
<name>A0AAW2KQH8_SESRA</name>
<accession>A0AAW2KQH8</accession>
<dbReference type="AlphaFoldDB" id="A0AAW2KQH8"/>
<gene>
    <name evidence="1" type="ORF">Sradi_5863500</name>
</gene>